<feature type="region of interest" description="Disordered" evidence="1">
    <location>
        <begin position="47"/>
        <end position="78"/>
    </location>
</feature>
<organism evidence="2 3">
    <name type="scientific">Ensete ventricosum</name>
    <name type="common">Abyssinian banana</name>
    <name type="synonym">Musa ensete</name>
    <dbReference type="NCBI Taxonomy" id="4639"/>
    <lineage>
        <taxon>Eukaryota</taxon>
        <taxon>Viridiplantae</taxon>
        <taxon>Streptophyta</taxon>
        <taxon>Embryophyta</taxon>
        <taxon>Tracheophyta</taxon>
        <taxon>Spermatophyta</taxon>
        <taxon>Magnoliopsida</taxon>
        <taxon>Liliopsida</taxon>
        <taxon>Zingiberales</taxon>
        <taxon>Musaceae</taxon>
        <taxon>Ensete</taxon>
    </lineage>
</organism>
<evidence type="ECO:0000313" key="2">
    <source>
        <dbReference type="EMBL" id="RRT35046.1"/>
    </source>
</evidence>
<evidence type="ECO:0000313" key="3">
    <source>
        <dbReference type="Proteomes" id="UP000287651"/>
    </source>
</evidence>
<comment type="caution">
    <text evidence="2">The sequence shown here is derived from an EMBL/GenBank/DDBJ whole genome shotgun (WGS) entry which is preliminary data.</text>
</comment>
<accession>A0A426X6D1</accession>
<protein>
    <submittedName>
        <fullName evidence="2">Uncharacterized protein</fullName>
    </submittedName>
</protein>
<gene>
    <name evidence="2" type="ORF">B296_00053200</name>
</gene>
<evidence type="ECO:0000256" key="1">
    <source>
        <dbReference type="SAM" id="MobiDB-lite"/>
    </source>
</evidence>
<dbReference type="EMBL" id="AMZH03025687">
    <property type="protein sequence ID" value="RRT35046.1"/>
    <property type="molecule type" value="Genomic_DNA"/>
</dbReference>
<dbReference type="AlphaFoldDB" id="A0A426X6D1"/>
<name>A0A426X6D1_ENSVE</name>
<dbReference type="Proteomes" id="UP000287651">
    <property type="component" value="Unassembled WGS sequence"/>
</dbReference>
<sequence>MHSTPFFPLSQLHPCYNHLYHYRLQTATISSCSHEAHRLTMTGAIELQSDDGPRSSLGIGPGSDDVVRSRRSSLGDLPKGLGSSLETCKEIAGIRPEDSSQECRRLLDWRELGLGLVCRSFSIVIIERS</sequence>
<reference evidence="2 3" key="1">
    <citation type="journal article" date="2014" name="Agronomy (Basel)">
        <title>A Draft Genome Sequence for Ensete ventricosum, the Drought-Tolerant Tree Against Hunger.</title>
        <authorList>
            <person name="Harrison J."/>
            <person name="Moore K.A."/>
            <person name="Paszkiewicz K."/>
            <person name="Jones T."/>
            <person name="Grant M."/>
            <person name="Ambacheew D."/>
            <person name="Muzemil S."/>
            <person name="Studholme D.J."/>
        </authorList>
    </citation>
    <scope>NUCLEOTIDE SEQUENCE [LARGE SCALE GENOMIC DNA]</scope>
</reference>
<proteinExistence type="predicted"/>